<feature type="transmembrane region" description="Helical" evidence="8">
    <location>
        <begin position="551"/>
        <end position="569"/>
    </location>
</feature>
<evidence type="ECO:0000256" key="6">
    <source>
        <dbReference type="ARBA" id="ARBA00022989"/>
    </source>
</evidence>
<keyword evidence="7 8" id="KW-0472">Membrane</keyword>
<feature type="transmembrane region" description="Helical" evidence="8">
    <location>
        <begin position="165"/>
        <end position="188"/>
    </location>
</feature>
<comment type="subcellular location">
    <subcellularLocation>
        <location evidence="1">Cell membrane</location>
        <topology evidence="1">Multi-pass membrane protein</topology>
    </subcellularLocation>
</comment>
<dbReference type="Proteomes" id="UP001193035">
    <property type="component" value="Unassembled WGS sequence"/>
</dbReference>
<feature type="transmembrane region" description="Helical" evidence="8">
    <location>
        <begin position="496"/>
        <end position="513"/>
    </location>
</feature>
<feature type="transmembrane region" description="Helical" evidence="8">
    <location>
        <begin position="341"/>
        <end position="359"/>
    </location>
</feature>
<evidence type="ECO:0000256" key="5">
    <source>
        <dbReference type="ARBA" id="ARBA00022692"/>
    </source>
</evidence>
<feature type="transmembrane region" description="Helical" evidence="8">
    <location>
        <begin position="409"/>
        <end position="430"/>
    </location>
</feature>
<evidence type="ECO:0000256" key="2">
    <source>
        <dbReference type="ARBA" id="ARBA00022475"/>
    </source>
</evidence>
<organism evidence="10 11">
    <name type="scientific">Ruegeria sediminis</name>
    <dbReference type="NCBI Taxonomy" id="2583820"/>
    <lineage>
        <taxon>Bacteria</taxon>
        <taxon>Pseudomonadati</taxon>
        <taxon>Pseudomonadota</taxon>
        <taxon>Alphaproteobacteria</taxon>
        <taxon>Rhodobacterales</taxon>
        <taxon>Roseobacteraceae</taxon>
        <taxon>Ruegeria</taxon>
    </lineage>
</organism>
<feature type="signal peptide" evidence="9">
    <location>
        <begin position="1"/>
        <end position="26"/>
    </location>
</feature>
<name>A0ABY2WX99_9RHOB</name>
<evidence type="ECO:0000313" key="11">
    <source>
        <dbReference type="Proteomes" id="UP001193035"/>
    </source>
</evidence>
<evidence type="ECO:0008006" key="12">
    <source>
        <dbReference type="Google" id="ProtNLM"/>
    </source>
</evidence>
<dbReference type="PANTHER" id="PTHR33908">
    <property type="entry name" value="MANNOSYLTRANSFERASE YKCB-RELATED"/>
    <property type="match status" value="1"/>
</dbReference>
<keyword evidence="9" id="KW-0732">Signal</keyword>
<protein>
    <recommendedName>
        <fullName evidence="12">Glycosyltransferase RgtA/B/C/D-like domain-containing protein</fullName>
    </recommendedName>
</protein>
<feature type="transmembrane region" description="Helical" evidence="8">
    <location>
        <begin position="63"/>
        <end position="81"/>
    </location>
</feature>
<feature type="transmembrane region" description="Helical" evidence="8">
    <location>
        <begin position="317"/>
        <end position="335"/>
    </location>
</feature>
<feature type="chain" id="PRO_5047468563" description="Glycosyltransferase RgtA/B/C/D-like domain-containing protein" evidence="9">
    <location>
        <begin position="27"/>
        <end position="683"/>
    </location>
</feature>
<evidence type="ECO:0000313" key="10">
    <source>
        <dbReference type="EMBL" id="TMV07036.1"/>
    </source>
</evidence>
<dbReference type="PANTHER" id="PTHR33908:SF11">
    <property type="entry name" value="MEMBRANE PROTEIN"/>
    <property type="match status" value="1"/>
</dbReference>
<dbReference type="RefSeq" id="WP_138842910.1">
    <property type="nucleotide sequence ID" value="NZ_VCPD01000004.1"/>
</dbReference>
<evidence type="ECO:0000256" key="3">
    <source>
        <dbReference type="ARBA" id="ARBA00022676"/>
    </source>
</evidence>
<keyword evidence="6 8" id="KW-1133">Transmembrane helix</keyword>
<evidence type="ECO:0000256" key="7">
    <source>
        <dbReference type="ARBA" id="ARBA00023136"/>
    </source>
</evidence>
<proteinExistence type="predicted"/>
<evidence type="ECO:0000256" key="4">
    <source>
        <dbReference type="ARBA" id="ARBA00022679"/>
    </source>
</evidence>
<evidence type="ECO:0000256" key="9">
    <source>
        <dbReference type="SAM" id="SignalP"/>
    </source>
</evidence>
<feature type="transmembrane region" description="Helical" evidence="8">
    <location>
        <begin position="581"/>
        <end position="599"/>
    </location>
</feature>
<feature type="transmembrane region" description="Helical" evidence="8">
    <location>
        <begin position="42"/>
        <end position="58"/>
    </location>
</feature>
<keyword evidence="3" id="KW-0328">Glycosyltransferase</keyword>
<evidence type="ECO:0000256" key="8">
    <source>
        <dbReference type="SAM" id="Phobius"/>
    </source>
</evidence>
<sequence length="683" mass="73464">MNAVQAMRQRCIAALGLWLCGGPAWAVEAPVTNATLVELRLWFLVMVLAAVLVLGVFWRRGQFLFGILGAAILLGSSARLWLTLPLWFPRLEISAVPPENLIMLAVLAAQAGLTLYVLLQPAGRTATMALVGRAGILRLILLAVLVAAFSLSATPYLAYGYHLAFGLQIGVGGALSFMQMATLVALFTVAGPDGAPRIPAAGLAAFAAVVSAVLAWTAFDRVPHVQDELAYLFQARTFAEGALWSPAPPEAAQPALEFYLLDVHEGKWIGVPAPGWAFVLTVGVLIGAPWLINPLLTGASVWLAHDILRRAVSRERADLVALLMATSPWVLATGATLMTHATALVMVLLAWWCLLCAGAGSSRRDAVLALVAGLALGWVFVTRPLDGLIIGGLTGLWLLRRLPGGFGQVLACALGGIASGSVFLLFNYAVTGDALLTPQADYLSRYWPDTQNAFGFGANVGPPAKMWGALDIWIGHSPAEGLLNLFNGFASLNLELLGWTFGSLVPVWIAFIWRKRLTGFDWAMLAVFSALVGALFFYWFTGTFYVGPRYWHTALLPAFVLAAAGIEEVRRRLPDESRGRLNCIILLLCAVSVVSFASWRGVSKYSGYGGYSGDIRRQAQAEDLGNSLVFVTTQRDIGSALYLNDPFLPPDKPIFLRDLGPEQNAAVIAAFPGREVVYMKDED</sequence>
<dbReference type="InterPro" id="IPR050297">
    <property type="entry name" value="LipidA_mod_glycosyltrf_83"/>
</dbReference>
<feature type="transmembrane region" description="Helical" evidence="8">
    <location>
        <begin position="101"/>
        <end position="119"/>
    </location>
</feature>
<dbReference type="EMBL" id="VCPD01000004">
    <property type="protein sequence ID" value="TMV07036.1"/>
    <property type="molecule type" value="Genomic_DNA"/>
</dbReference>
<feature type="transmembrane region" description="Helical" evidence="8">
    <location>
        <begin position="366"/>
        <end position="381"/>
    </location>
</feature>
<feature type="transmembrane region" description="Helical" evidence="8">
    <location>
        <begin position="276"/>
        <end position="296"/>
    </location>
</feature>
<gene>
    <name evidence="10" type="ORF">FGK63_13060</name>
</gene>
<feature type="transmembrane region" description="Helical" evidence="8">
    <location>
        <begin position="200"/>
        <end position="219"/>
    </location>
</feature>
<keyword evidence="5 8" id="KW-0812">Transmembrane</keyword>
<comment type="caution">
    <text evidence="10">The sequence shown here is derived from an EMBL/GenBank/DDBJ whole genome shotgun (WGS) entry which is preliminary data.</text>
</comment>
<evidence type="ECO:0000256" key="1">
    <source>
        <dbReference type="ARBA" id="ARBA00004651"/>
    </source>
</evidence>
<feature type="transmembrane region" description="Helical" evidence="8">
    <location>
        <begin position="139"/>
        <end position="159"/>
    </location>
</feature>
<accession>A0ABY2WX99</accession>
<feature type="transmembrane region" description="Helical" evidence="8">
    <location>
        <begin position="520"/>
        <end position="539"/>
    </location>
</feature>
<keyword evidence="4" id="KW-0808">Transferase</keyword>
<keyword evidence="2" id="KW-1003">Cell membrane</keyword>
<keyword evidence="11" id="KW-1185">Reference proteome</keyword>
<reference evidence="10 11" key="1">
    <citation type="submission" date="2019-05" db="EMBL/GenBank/DDBJ databases">
        <title>Ruegeria sp. nov., isolated from tidal flat.</title>
        <authorList>
            <person name="Kim W."/>
        </authorList>
    </citation>
    <scope>NUCLEOTIDE SEQUENCE [LARGE SCALE GENOMIC DNA]</scope>
    <source>
        <strain evidence="10 11">CAU 1488</strain>
    </source>
</reference>